<dbReference type="GO" id="GO:0008270">
    <property type="term" value="F:zinc ion binding"/>
    <property type="evidence" value="ECO:0007669"/>
    <property type="project" value="UniProtKB-KW"/>
</dbReference>
<dbReference type="FunFam" id="3.30.160.60:FF:000145">
    <property type="entry name" value="Zinc finger protein 574"/>
    <property type="match status" value="1"/>
</dbReference>
<keyword evidence="7" id="KW-0805">Transcription regulation</keyword>
<feature type="domain" description="C2H2-type" evidence="12">
    <location>
        <begin position="467"/>
        <end position="494"/>
    </location>
</feature>
<dbReference type="AlphaFoldDB" id="A0AAV4G0P6"/>
<evidence type="ECO:0000256" key="1">
    <source>
        <dbReference type="ARBA" id="ARBA00004123"/>
    </source>
</evidence>
<evidence type="ECO:0000256" key="5">
    <source>
        <dbReference type="ARBA" id="ARBA00022771"/>
    </source>
</evidence>
<keyword evidence="9" id="KW-0804">Transcription</keyword>
<evidence type="ECO:0000313" key="13">
    <source>
        <dbReference type="EMBL" id="GFR79094.1"/>
    </source>
</evidence>
<protein>
    <submittedName>
        <fullName evidence="13">Zinc finger protein 32</fullName>
    </submittedName>
</protein>
<dbReference type="InterPro" id="IPR036236">
    <property type="entry name" value="Znf_C2H2_sf"/>
</dbReference>
<evidence type="ECO:0000256" key="8">
    <source>
        <dbReference type="ARBA" id="ARBA00023125"/>
    </source>
</evidence>
<feature type="domain" description="C2H2-type" evidence="12">
    <location>
        <begin position="410"/>
        <end position="437"/>
    </location>
</feature>
<proteinExistence type="inferred from homology"/>
<keyword evidence="3" id="KW-0479">Metal-binding</keyword>
<evidence type="ECO:0000256" key="7">
    <source>
        <dbReference type="ARBA" id="ARBA00023015"/>
    </source>
</evidence>
<evidence type="ECO:0000313" key="14">
    <source>
        <dbReference type="Proteomes" id="UP000762676"/>
    </source>
</evidence>
<keyword evidence="5 11" id="KW-0863">Zinc-finger</keyword>
<reference evidence="13 14" key="1">
    <citation type="journal article" date="2021" name="Elife">
        <title>Chloroplast acquisition without the gene transfer in kleptoplastic sea slugs, Plakobranchus ocellatus.</title>
        <authorList>
            <person name="Maeda T."/>
            <person name="Takahashi S."/>
            <person name="Yoshida T."/>
            <person name="Shimamura S."/>
            <person name="Takaki Y."/>
            <person name="Nagai Y."/>
            <person name="Toyoda A."/>
            <person name="Suzuki Y."/>
            <person name="Arimoto A."/>
            <person name="Ishii H."/>
            <person name="Satoh N."/>
            <person name="Nishiyama T."/>
            <person name="Hasebe M."/>
            <person name="Maruyama T."/>
            <person name="Minagawa J."/>
            <person name="Obokata J."/>
            <person name="Shigenobu S."/>
        </authorList>
    </citation>
    <scope>NUCLEOTIDE SEQUENCE [LARGE SCALE GENOMIC DNA]</scope>
</reference>
<dbReference type="PANTHER" id="PTHR24379:SF121">
    <property type="entry name" value="C2H2-TYPE DOMAIN-CONTAINING PROTEIN"/>
    <property type="match status" value="1"/>
</dbReference>
<dbReference type="PROSITE" id="PS00028">
    <property type="entry name" value="ZINC_FINGER_C2H2_1"/>
    <property type="match status" value="3"/>
</dbReference>
<keyword evidence="8" id="KW-0238">DNA-binding</keyword>
<dbReference type="FunFam" id="3.30.160.60:FF:000075">
    <property type="entry name" value="Putative zinc finger protein 536"/>
    <property type="match status" value="1"/>
</dbReference>
<feature type="domain" description="C2H2-type" evidence="12">
    <location>
        <begin position="354"/>
        <end position="381"/>
    </location>
</feature>
<accession>A0AAV4G0P6</accession>
<comment type="caution">
    <text evidence="13">The sequence shown here is derived from an EMBL/GenBank/DDBJ whole genome shotgun (WGS) entry which is preliminary data.</text>
</comment>
<comment type="similarity">
    <text evidence="2">Belongs to the krueppel C2H2-type zinc-finger protein family.</text>
</comment>
<evidence type="ECO:0000259" key="12">
    <source>
        <dbReference type="PROSITE" id="PS50157"/>
    </source>
</evidence>
<evidence type="ECO:0000256" key="2">
    <source>
        <dbReference type="ARBA" id="ARBA00006991"/>
    </source>
</evidence>
<comment type="subcellular location">
    <subcellularLocation>
        <location evidence="1">Nucleus</location>
    </subcellularLocation>
</comment>
<dbReference type="FunFam" id="3.30.160.60:FF:000446">
    <property type="entry name" value="Zinc finger protein"/>
    <property type="match status" value="1"/>
</dbReference>
<keyword evidence="4" id="KW-0677">Repeat</keyword>
<evidence type="ECO:0000256" key="11">
    <source>
        <dbReference type="PROSITE-ProRule" id="PRU00042"/>
    </source>
</evidence>
<dbReference type="InterPro" id="IPR013087">
    <property type="entry name" value="Znf_C2H2_type"/>
</dbReference>
<gene>
    <name evidence="13" type="ORF">ElyMa_000547900</name>
</gene>
<evidence type="ECO:0000256" key="9">
    <source>
        <dbReference type="ARBA" id="ARBA00023163"/>
    </source>
</evidence>
<sequence>MAEEEDPQYLIEIQDGVEGDNQEEVMVILDLDEQEMPDSVTQTILHLAQNSRQPISTVRVTKAYKNQTVVVKPEVERLEFLIDEESFQSVKYKAEEEEIQHAVLCPNEDNFSQSIFLSGEGSIQEDIFQSNPASQILMPGDEGIFQQHLLSDNETGGHVLVLREQPPTAEPVKVYEEDLNGDIKTDFEKCAAGLNAGTRIIVKDLIQLEEFRTGKLRQPVCTLNSSSPTEMKVAEMHPGRNLEDTVSGGNKSNSPSLPKSISGSEVKTMVKDGGDFCCPSNTAIDAAHEYTVLKDSESETKSVPLASPDDDTITRNIQCPSEEKVCSDKDISDNALAFDLKLHAMSEHKSKDTQFCSYCSFSCETRAEMNQHRQTHTGKHPYVCDICGFSTAFKAHLERHQSTHSNIKPFKCPECDYSCKEKVNLKKHMVIHRPEKPFACHLCPHRSKLRSLLNSHIRIVHSSLRPYSCNVCNYTCKTLSNLKKHQWIHQGYKPFACRFCSYITCETNKLRRHEKFKHKAEIEEEQKKISQNQEEIMVSSKRSLEPGEEQQEITIRTPAISELSDTGFTKGLFRISSSTEAVSEEDMSSAGEKTFFSNRLSLARLQENPSGSDTLALSMNSSQPQRFIIQFSE</sequence>
<dbReference type="GO" id="GO:0005634">
    <property type="term" value="C:nucleus"/>
    <property type="evidence" value="ECO:0007669"/>
    <property type="project" value="UniProtKB-SubCell"/>
</dbReference>
<feature type="domain" description="C2H2-type" evidence="12">
    <location>
        <begin position="495"/>
        <end position="523"/>
    </location>
</feature>
<name>A0AAV4G0P6_9GAST</name>
<dbReference type="Proteomes" id="UP000762676">
    <property type="component" value="Unassembled WGS sequence"/>
</dbReference>
<dbReference type="SMART" id="SM00355">
    <property type="entry name" value="ZnF_C2H2"/>
    <property type="match status" value="6"/>
</dbReference>
<organism evidence="13 14">
    <name type="scientific">Elysia marginata</name>
    <dbReference type="NCBI Taxonomy" id="1093978"/>
    <lineage>
        <taxon>Eukaryota</taxon>
        <taxon>Metazoa</taxon>
        <taxon>Spiralia</taxon>
        <taxon>Lophotrochozoa</taxon>
        <taxon>Mollusca</taxon>
        <taxon>Gastropoda</taxon>
        <taxon>Heterobranchia</taxon>
        <taxon>Euthyneura</taxon>
        <taxon>Panpulmonata</taxon>
        <taxon>Sacoglossa</taxon>
        <taxon>Placobranchoidea</taxon>
        <taxon>Plakobranchidae</taxon>
        <taxon>Elysia</taxon>
    </lineage>
</organism>
<feature type="domain" description="C2H2-type" evidence="12">
    <location>
        <begin position="438"/>
        <end position="466"/>
    </location>
</feature>
<evidence type="ECO:0000256" key="4">
    <source>
        <dbReference type="ARBA" id="ARBA00022737"/>
    </source>
</evidence>
<dbReference type="SUPFAM" id="SSF57667">
    <property type="entry name" value="beta-beta-alpha zinc fingers"/>
    <property type="match status" value="3"/>
</dbReference>
<feature type="domain" description="C2H2-type" evidence="12">
    <location>
        <begin position="382"/>
        <end position="409"/>
    </location>
</feature>
<dbReference type="Pfam" id="PF13909">
    <property type="entry name" value="zf-H2C2_5"/>
    <property type="match status" value="1"/>
</dbReference>
<evidence type="ECO:0000256" key="10">
    <source>
        <dbReference type="ARBA" id="ARBA00023242"/>
    </source>
</evidence>
<keyword evidence="6" id="KW-0862">Zinc</keyword>
<dbReference type="EMBL" id="BMAT01001072">
    <property type="protein sequence ID" value="GFR79094.1"/>
    <property type="molecule type" value="Genomic_DNA"/>
</dbReference>
<evidence type="ECO:0000256" key="6">
    <source>
        <dbReference type="ARBA" id="ARBA00022833"/>
    </source>
</evidence>
<keyword evidence="10" id="KW-0539">Nucleus</keyword>
<evidence type="ECO:0000256" key="3">
    <source>
        <dbReference type="ARBA" id="ARBA00022723"/>
    </source>
</evidence>
<dbReference type="PROSITE" id="PS50157">
    <property type="entry name" value="ZINC_FINGER_C2H2_2"/>
    <property type="match status" value="6"/>
</dbReference>
<dbReference type="Pfam" id="PF00096">
    <property type="entry name" value="zf-C2H2"/>
    <property type="match status" value="2"/>
</dbReference>
<dbReference type="Gene3D" id="3.30.160.60">
    <property type="entry name" value="Classic Zinc Finger"/>
    <property type="match status" value="3"/>
</dbReference>
<dbReference type="GO" id="GO:0003677">
    <property type="term" value="F:DNA binding"/>
    <property type="evidence" value="ECO:0007669"/>
    <property type="project" value="UniProtKB-KW"/>
</dbReference>
<keyword evidence="14" id="KW-1185">Reference proteome</keyword>
<dbReference type="PANTHER" id="PTHR24379">
    <property type="entry name" value="KRAB AND ZINC FINGER DOMAIN-CONTAINING"/>
    <property type="match status" value="1"/>
</dbReference>